<dbReference type="EMBL" id="VAUV01000031">
    <property type="protein sequence ID" value="TLD68215.1"/>
    <property type="molecule type" value="Genomic_DNA"/>
</dbReference>
<sequence>MRSETSRSPNANPNRPRATAKRLRAIPRNWLQSTTALGIRYALFAGSAWLLGYVLFKNRWLHRKVIPAFPASKNVRREMLYSVRTVIIFGLVGALTLFAVRQGWTQMYKNISDYGNLWFALSIILGILLHDAYFYWTHRLMHHRRLFKIFHRGHHLSTNPIPWAAYAFDPLEALVHAMIFPIIAFAFPIHPVAFGLIMLWQITFNVVGHTGYEFHPRWLMDSWLGKFMNTPTNHAMHHETMRGNFGLYFNLWDRLMGTNHQDYETRFREVTQRKPSPLSYSPLALPLNSDPAIEAKSDATTT</sequence>
<keyword evidence="3 5" id="KW-1133">Transmembrane helix</keyword>
<dbReference type="OrthoDB" id="9770329at2"/>
<keyword evidence="4 5" id="KW-0472">Membrane</keyword>
<keyword evidence="8" id="KW-1185">Reference proteome</keyword>
<dbReference type="InterPro" id="IPR050307">
    <property type="entry name" value="Sterol_Desaturase_Related"/>
</dbReference>
<dbReference type="PANTHER" id="PTHR11863">
    <property type="entry name" value="STEROL DESATURASE"/>
    <property type="match status" value="1"/>
</dbReference>
<accession>A0A5R8K8D2</accession>
<feature type="transmembrane region" description="Helical" evidence="5">
    <location>
        <begin position="81"/>
        <end position="104"/>
    </location>
</feature>
<evidence type="ECO:0000256" key="1">
    <source>
        <dbReference type="ARBA" id="ARBA00004370"/>
    </source>
</evidence>
<protein>
    <submittedName>
        <fullName evidence="7">Sterol desaturase family protein</fullName>
    </submittedName>
</protein>
<feature type="transmembrane region" description="Helical" evidence="5">
    <location>
        <begin position="38"/>
        <end position="56"/>
    </location>
</feature>
<dbReference type="Proteomes" id="UP000306196">
    <property type="component" value="Unassembled WGS sequence"/>
</dbReference>
<evidence type="ECO:0000256" key="4">
    <source>
        <dbReference type="ARBA" id="ARBA00023136"/>
    </source>
</evidence>
<evidence type="ECO:0000256" key="3">
    <source>
        <dbReference type="ARBA" id="ARBA00022989"/>
    </source>
</evidence>
<dbReference type="GO" id="GO:0008610">
    <property type="term" value="P:lipid biosynthetic process"/>
    <property type="evidence" value="ECO:0007669"/>
    <property type="project" value="InterPro"/>
</dbReference>
<evidence type="ECO:0000259" key="6">
    <source>
        <dbReference type="Pfam" id="PF04116"/>
    </source>
</evidence>
<evidence type="ECO:0000313" key="8">
    <source>
        <dbReference type="Proteomes" id="UP000306196"/>
    </source>
</evidence>
<dbReference type="AlphaFoldDB" id="A0A5R8K8D2"/>
<dbReference type="GO" id="GO:0016491">
    <property type="term" value="F:oxidoreductase activity"/>
    <property type="evidence" value="ECO:0007669"/>
    <property type="project" value="InterPro"/>
</dbReference>
<dbReference type="GO" id="GO:0005506">
    <property type="term" value="F:iron ion binding"/>
    <property type="evidence" value="ECO:0007669"/>
    <property type="project" value="InterPro"/>
</dbReference>
<evidence type="ECO:0000313" key="7">
    <source>
        <dbReference type="EMBL" id="TLD68215.1"/>
    </source>
</evidence>
<dbReference type="InterPro" id="IPR006694">
    <property type="entry name" value="Fatty_acid_hydroxylase"/>
</dbReference>
<feature type="transmembrane region" description="Helical" evidence="5">
    <location>
        <begin position="116"/>
        <end position="136"/>
    </location>
</feature>
<keyword evidence="2 5" id="KW-0812">Transmembrane</keyword>
<evidence type="ECO:0000256" key="2">
    <source>
        <dbReference type="ARBA" id="ARBA00022692"/>
    </source>
</evidence>
<evidence type="ECO:0000256" key="5">
    <source>
        <dbReference type="SAM" id="Phobius"/>
    </source>
</evidence>
<name>A0A5R8K8D2_9BACT</name>
<reference evidence="7 8" key="1">
    <citation type="submission" date="2019-05" db="EMBL/GenBank/DDBJ databases">
        <title>Verrucobacter flavum gen. nov., sp. nov. a new member of the family Verrucomicrobiaceae.</title>
        <authorList>
            <person name="Szuroczki S."/>
            <person name="Abbaszade G."/>
            <person name="Szabo A."/>
            <person name="Felfoldi T."/>
            <person name="Schumann P."/>
            <person name="Boka K."/>
            <person name="Keki Z."/>
            <person name="Toumi M."/>
            <person name="Toth E."/>
        </authorList>
    </citation>
    <scope>NUCLEOTIDE SEQUENCE [LARGE SCALE GENOMIC DNA]</scope>
    <source>
        <strain evidence="7 8">MG-N-17</strain>
    </source>
</reference>
<proteinExistence type="predicted"/>
<feature type="transmembrane region" description="Helical" evidence="5">
    <location>
        <begin position="178"/>
        <end position="200"/>
    </location>
</feature>
<comment type="subcellular location">
    <subcellularLocation>
        <location evidence="1">Membrane</location>
    </subcellularLocation>
</comment>
<dbReference type="GO" id="GO:0016020">
    <property type="term" value="C:membrane"/>
    <property type="evidence" value="ECO:0007669"/>
    <property type="project" value="UniProtKB-SubCell"/>
</dbReference>
<gene>
    <name evidence="7" type="ORF">FEM03_23830</name>
</gene>
<comment type="caution">
    <text evidence="7">The sequence shown here is derived from an EMBL/GenBank/DDBJ whole genome shotgun (WGS) entry which is preliminary data.</text>
</comment>
<feature type="domain" description="Fatty acid hydroxylase" evidence="6">
    <location>
        <begin position="124"/>
        <end position="258"/>
    </location>
</feature>
<organism evidence="7 8">
    <name type="scientific">Phragmitibacter flavus</name>
    <dbReference type="NCBI Taxonomy" id="2576071"/>
    <lineage>
        <taxon>Bacteria</taxon>
        <taxon>Pseudomonadati</taxon>
        <taxon>Verrucomicrobiota</taxon>
        <taxon>Verrucomicrobiia</taxon>
        <taxon>Verrucomicrobiales</taxon>
        <taxon>Verrucomicrobiaceae</taxon>
        <taxon>Phragmitibacter</taxon>
    </lineage>
</organism>
<dbReference type="Pfam" id="PF04116">
    <property type="entry name" value="FA_hydroxylase"/>
    <property type="match status" value="1"/>
</dbReference>